<organism evidence="1 2">
    <name type="scientific">Oidiodendron maius (strain Zn)</name>
    <dbReference type="NCBI Taxonomy" id="913774"/>
    <lineage>
        <taxon>Eukaryota</taxon>
        <taxon>Fungi</taxon>
        <taxon>Dikarya</taxon>
        <taxon>Ascomycota</taxon>
        <taxon>Pezizomycotina</taxon>
        <taxon>Leotiomycetes</taxon>
        <taxon>Leotiomycetes incertae sedis</taxon>
        <taxon>Myxotrichaceae</taxon>
        <taxon>Oidiodendron</taxon>
    </lineage>
</organism>
<dbReference type="Proteomes" id="UP000054321">
    <property type="component" value="Unassembled WGS sequence"/>
</dbReference>
<dbReference type="OrthoDB" id="509124at2759"/>
<accession>A0A0C3HK61</accession>
<reference evidence="2" key="2">
    <citation type="submission" date="2015-01" db="EMBL/GenBank/DDBJ databases">
        <title>Evolutionary Origins and Diversification of the Mycorrhizal Mutualists.</title>
        <authorList>
            <consortium name="DOE Joint Genome Institute"/>
            <consortium name="Mycorrhizal Genomics Consortium"/>
            <person name="Kohler A."/>
            <person name="Kuo A."/>
            <person name="Nagy L.G."/>
            <person name="Floudas D."/>
            <person name="Copeland A."/>
            <person name="Barry K.W."/>
            <person name="Cichocki N."/>
            <person name="Veneault-Fourrey C."/>
            <person name="LaButti K."/>
            <person name="Lindquist E.A."/>
            <person name="Lipzen A."/>
            <person name="Lundell T."/>
            <person name="Morin E."/>
            <person name="Murat C."/>
            <person name="Riley R."/>
            <person name="Ohm R."/>
            <person name="Sun H."/>
            <person name="Tunlid A."/>
            <person name="Henrissat B."/>
            <person name="Grigoriev I.V."/>
            <person name="Hibbett D.S."/>
            <person name="Martin F."/>
        </authorList>
    </citation>
    <scope>NUCLEOTIDE SEQUENCE [LARGE SCALE GENOMIC DNA]</scope>
    <source>
        <strain evidence="2">Zn</strain>
    </source>
</reference>
<evidence type="ECO:0000313" key="2">
    <source>
        <dbReference type="Proteomes" id="UP000054321"/>
    </source>
</evidence>
<gene>
    <name evidence="1" type="ORF">OIDMADRAFT_143986</name>
</gene>
<dbReference type="HOGENOM" id="CLU_069867_0_2_1"/>
<sequence length="200" mass="22338">MTPQPLLPRQPGDFKPITTIYNHITIASPPIAVVTPLIDTTAWPSWNTFNPSAKIFHRPEPEASHPLASLFASAECLAPGVKFTEFHSEEARKMVKSINENENIEIIAVDEIKTDDGKKGYRVVWRALDWNGLLMKTRRIQEFVENESGGTEYDSWTELGGLFSYPLKWSSIDKKIAVLFDGAFKSLKEFVEGGGTVAAK</sequence>
<dbReference type="InParanoid" id="A0A0C3HK61"/>
<dbReference type="Gene3D" id="3.30.530.20">
    <property type="match status" value="1"/>
</dbReference>
<dbReference type="InterPro" id="IPR023393">
    <property type="entry name" value="START-like_dom_sf"/>
</dbReference>
<keyword evidence="2" id="KW-1185">Reference proteome</keyword>
<evidence type="ECO:0000313" key="1">
    <source>
        <dbReference type="EMBL" id="KIN02717.1"/>
    </source>
</evidence>
<proteinExistence type="predicted"/>
<name>A0A0C3HK61_OIDMZ</name>
<dbReference type="AlphaFoldDB" id="A0A0C3HK61"/>
<reference evidence="1 2" key="1">
    <citation type="submission" date="2014-04" db="EMBL/GenBank/DDBJ databases">
        <authorList>
            <consortium name="DOE Joint Genome Institute"/>
            <person name="Kuo A."/>
            <person name="Martino E."/>
            <person name="Perotto S."/>
            <person name="Kohler A."/>
            <person name="Nagy L.G."/>
            <person name="Floudas D."/>
            <person name="Copeland A."/>
            <person name="Barry K.W."/>
            <person name="Cichocki N."/>
            <person name="Veneault-Fourrey C."/>
            <person name="LaButti K."/>
            <person name="Lindquist E.A."/>
            <person name="Lipzen A."/>
            <person name="Lundell T."/>
            <person name="Morin E."/>
            <person name="Murat C."/>
            <person name="Sun H."/>
            <person name="Tunlid A."/>
            <person name="Henrissat B."/>
            <person name="Grigoriev I.V."/>
            <person name="Hibbett D.S."/>
            <person name="Martin F."/>
            <person name="Nordberg H.P."/>
            <person name="Cantor M.N."/>
            <person name="Hua S.X."/>
        </authorList>
    </citation>
    <scope>NUCLEOTIDE SEQUENCE [LARGE SCALE GENOMIC DNA]</scope>
    <source>
        <strain evidence="1 2">Zn</strain>
    </source>
</reference>
<protein>
    <submittedName>
        <fullName evidence="1">Uncharacterized protein</fullName>
    </submittedName>
</protein>
<dbReference type="EMBL" id="KN832874">
    <property type="protein sequence ID" value="KIN02717.1"/>
    <property type="molecule type" value="Genomic_DNA"/>
</dbReference>